<feature type="region of interest" description="Disordered" evidence="1">
    <location>
        <begin position="312"/>
        <end position="337"/>
    </location>
</feature>
<feature type="region of interest" description="Disordered" evidence="1">
    <location>
        <begin position="593"/>
        <end position="724"/>
    </location>
</feature>
<feature type="compositionally biased region" description="Basic and acidic residues" evidence="1">
    <location>
        <begin position="702"/>
        <end position="716"/>
    </location>
</feature>
<feature type="compositionally biased region" description="Polar residues" evidence="1">
    <location>
        <begin position="1"/>
        <end position="19"/>
    </location>
</feature>
<evidence type="ECO:0000313" key="2">
    <source>
        <dbReference type="EMBL" id="KAK6948168.1"/>
    </source>
</evidence>
<feature type="compositionally biased region" description="Polar residues" evidence="1">
    <location>
        <begin position="768"/>
        <end position="779"/>
    </location>
</feature>
<reference evidence="2 3" key="1">
    <citation type="journal article" date="2024" name="Front Chem Biol">
        <title>Unveiling the potential of Daldinia eschscholtzii MFLUCC 19-0629 through bioactivity and bioinformatics studies for enhanced sustainable agriculture production.</title>
        <authorList>
            <person name="Brooks S."/>
            <person name="Weaver J.A."/>
            <person name="Klomchit A."/>
            <person name="Alharthi S.A."/>
            <person name="Onlamun T."/>
            <person name="Nurani R."/>
            <person name="Vong T.K."/>
            <person name="Alberti F."/>
            <person name="Greco C."/>
        </authorList>
    </citation>
    <scope>NUCLEOTIDE SEQUENCE [LARGE SCALE GENOMIC DNA]</scope>
    <source>
        <strain evidence="2">MFLUCC 19-0629</strain>
    </source>
</reference>
<dbReference type="AlphaFoldDB" id="A0AAX6M6J4"/>
<feature type="compositionally biased region" description="Polar residues" evidence="1">
    <location>
        <begin position="650"/>
        <end position="661"/>
    </location>
</feature>
<feature type="compositionally biased region" description="Polar residues" evidence="1">
    <location>
        <begin position="316"/>
        <end position="329"/>
    </location>
</feature>
<comment type="caution">
    <text evidence="2">The sequence shown here is derived from an EMBL/GenBank/DDBJ whole genome shotgun (WGS) entry which is preliminary data.</text>
</comment>
<dbReference type="EMBL" id="JBANMG010000010">
    <property type="protein sequence ID" value="KAK6948168.1"/>
    <property type="molecule type" value="Genomic_DNA"/>
</dbReference>
<feature type="compositionally biased region" description="Basic and acidic residues" evidence="1">
    <location>
        <begin position="781"/>
        <end position="796"/>
    </location>
</feature>
<name>A0AAX6M6J4_9PEZI</name>
<evidence type="ECO:0000313" key="3">
    <source>
        <dbReference type="Proteomes" id="UP001369815"/>
    </source>
</evidence>
<organism evidence="2 3">
    <name type="scientific">Daldinia eschscholtzii</name>
    <dbReference type="NCBI Taxonomy" id="292717"/>
    <lineage>
        <taxon>Eukaryota</taxon>
        <taxon>Fungi</taxon>
        <taxon>Dikarya</taxon>
        <taxon>Ascomycota</taxon>
        <taxon>Pezizomycotina</taxon>
        <taxon>Sordariomycetes</taxon>
        <taxon>Xylariomycetidae</taxon>
        <taxon>Xylariales</taxon>
        <taxon>Hypoxylaceae</taxon>
        <taxon>Daldinia</taxon>
    </lineage>
</organism>
<feature type="compositionally biased region" description="Polar residues" evidence="1">
    <location>
        <begin position="673"/>
        <end position="689"/>
    </location>
</feature>
<sequence>MDANLSTVSLPSQGIQSFSRYGPPGPSSIRTHSTASMASYNAPYRERFDSSSSRTSSLTSVVNMYHKTPHTPRVGPSGLSTAAPRYYDYTEGFESRQPRAITPVQPFAPIPTRVSSYHHPRVLQDSDENLAAVFRDRDASFSEADSPSPDRRGGFEVLNTTNRHRVGDYQAIVERAPSRCRAGSIRSECRSIAFDGSDTDRKFEKGSDIDLLPSQAGRDSMDTFNPSLDLESRDVPAYRYADYRLKATAKTTENSLERQVQVQGGRAPTIRSEQGVILRDDTQGETLNEYEMGESDIGGLAGELVHRSLRGRSSIKRPSSEPTQGISTSIRHETKDESHDEFRAIARAHSACSRISTRDNNFRMEAINGPNSRGCDILDNDLPAVDGEDGESKYGGIKEGNIAAPSPNQTTAVRKQRFQRHKRNQAVPRISTSSLPRENNEGFPYISPSCSTTPIVSPKPISPARQLKLKNSIPQLMKALPPLPGDPNYIPPPTPSIESTSSNDTEFIEVLAPFHFSRSSTLHQFQNDVAGAPGCNPNDSRVIRLHKSAPKLRLKMKTSNSSEATISPGANIYNADIESAWSPRTANPYLEGQNADHYVRTRTRNKLRLRSSRSTVTSSTPSATVRRNVDGEVPNPIIGMSQQRPRDLFTVSSNLSPTPSSIDRRSPRPQWMEDSSSRGTSDIDTSNGVASHAGERTSVLNREGHNKSLYDSRSLETRASANVRQPQGLRRRLSDLHYLQAQPLGSVSTMAGTTLGKDGKGNKVDRSISPSNINVTGRKSASRDGHSVRGNRDRARFSRRVRSKILKWVKSAKTAVRACTKRSRGA</sequence>
<feature type="compositionally biased region" description="Basic and acidic residues" evidence="1">
    <location>
        <begin position="757"/>
        <end position="766"/>
    </location>
</feature>
<dbReference type="Proteomes" id="UP001369815">
    <property type="component" value="Unassembled WGS sequence"/>
</dbReference>
<feature type="compositionally biased region" description="Low complexity" evidence="1">
    <location>
        <begin position="612"/>
        <end position="626"/>
    </location>
</feature>
<keyword evidence="3" id="KW-1185">Reference proteome</keyword>
<evidence type="ECO:0000256" key="1">
    <source>
        <dbReference type="SAM" id="MobiDB-lite"/>
    </source>
</evidence>
<protein>
    <submittedName>
        <fullName evidence="2">Uncharacterized protein</fullName>
    </submittedName>
</protein>
<feature type="compositionally biased region" description="Basic residues" evidence="1">
    <location>
        <begin position="600"/>
        <end position="611"/>
    </location>
</feature>
<accession>A0AAX6M6J4</accession>
<gene>
    <name evidence="2" type="ORF">Daesc_009932</name>
</gene>
<feature type="region of interest" description="Disordered" evidence="1">
    <location>
        <begin position="755"/>
        <end position="796"/>
    </location>
</feature>
<proteinExistence type="predicted"/>
<feature type="region of interest" description="Disordered" evidence="1">
    <location>
        <begin position="1"/>
        <end position="34"/>
    </location>
</feature>